<dbReference type="RefSeq" id="WP_158946730.1">
    <property type="nucleotide sequence ID" value="NZ_CP046400.1"/>
</dbReference>
<evidence type="ECO:0008006" key="3">
    <source>
        <dbReference type="Google" id="ProtNLM"/>
    </source>
</evidence>
<dbReference type="PROSITE" id="PS51257">
    <property type="entry name" value="PROKAR_LIPOPROTEIN"/>
    <property type="match status" value="1"/>
</dbReference>
<evidence type="ECO:0000313" key="2">
    <source>
        <dbReference type="Proteomes" id="UP000428328"/>
    </source>
</evidence>
<name>A0A6I6JPF2_9BACT</name>
<dbReference type="AlphaFoldDB" id="A0A6I6JPF2"/>
<accession>A0A6I6JPF2</accession>
<dbReference type="KEGG" id="psel:GM415_05010"/>
<organism evidence="1 2">
    <name type="scientific">Pseudodesulfovibrio cashew</name>
    <dbReference type="NCBI Taxonomy" id="2678688"/>
    <lineage>
        <taxon>Bacteria</taxon>
        <taxon>Pseudomonadati</taxon>
        <taxon>Thermodesulfobacteriota</taxon>
        <taxon>Desulfovibrionia</taxon>
        <taxon>Desulfovibrionales</taxon>
        <taxon>Desulfovibrionaceae</taxon>
    </lineage>
</organism>
<gene>
    <name evidence="1" type="ORF">GM415_05010</name>
</gene>
<keyword evidence="2" id="KW-1185">Reference proteome</keyword>
<reference evidence="1 2" key="1">
    <citation type="submission" date="2019-11" db="EMBL/GenBank/DDBJ databases">
        <authorList>
            <person name="Zheng R.K."/>
            <person name="Sun C.M."/>
        </authorList>
    </citation>
    <scope>NUCLEOTIDE SEQUENCE [LARGE SCALE GENOMIC DNA]</scope>
    <source>
        <strain evidence="1 2">SRB007</strain>
    </source>
</reference>
<dbReference type="Proteomes" id="UP000428328">
    <property type="component" value="Chromosome"/>
</dbReference>
<dbReference type="EMBL" id="CP046400">
    <property type="protein sequence ID" value="QGY39504.1"/>
    <property type="molecule type" value="Genomic_DNA"/>
</dbReference>
<proteinExistence type="predicted"/>
<evidence type="ECO:0000313" key="1">
    <source>
        <dbReference type="EMBL" id="QGY39504.1"/>
    </source>
</evidence>
<protein>
    <recommendedName>
        <fullName evidence="3">Lipoprotein</fullName>
    </recommendedName>
</protein>
<sequence length="154" mass="17031">MLPHKLGWKKLVVCMMLVLLPVLQGCPALLIIALVSSDDYVSGTVEIPRSADEVFAAVKARAQQGIDQETQQEFIISKMDEGDRFVQVKDSNDTWWMEVAIVPLSARSSRLQMIGHSTGDEKAQVDRGLRAIARVCDDLGVKYRVVETSVGDDN</sequence>